<dbReference type="Pfam" id="PF01984">
    <property type="entry name" value="dsDNA_bind"/>
    <property type="match status" value="1"/>
</dbReference>
<organism evidence="3 4">
    <name type="scientific">Phaedon cochleariae</name>
    <name type="common">Mustard beetle</name>
    <dbReference type="NCBI Taxonomy" id="80249"/>
    <lineage>
        <taxon>Eukaryota</taxon>
        <taxon>Metazoa</taxon>
        <taxon>Ecdysozoa</taxon>
        <taxon>Arthropoda</taxon>
        <taxon>Hexapoda</taxon>
        <taxon>Insecta</taxon>
        <taxon>Pterygota</taxon>
        <taxon>Neoptera</taxon>
        <taxon>Endopterygota</taxon>
        <taxon>Coleoptera</taxon>
        <taxon>Polyphaga</taxon>
        <taxon>Cucujiformia</taxon>
        <taxon>Chrysomeloidea</taxon>
        <taxon>Chrysomelidae</taxon>
        <taxon>Chrysomelinae</taxon>
        <taxon>Chrysomelini</taxon>
        <taxon>Phaedon</taxon>
    </lineage>
</organism>
<dbReference type="SUPFAM" id="SSF46950">
    <property type="entry name" value="Double-stranded DNA-binding domain"/>
    <property type="match status" value="1"/>
</dbReference>
<dbReference type="Proteomes" id="UP001153737">
    <property type="component" value="Chromosome 5"/>
</dbReference>
<evidence type="ECO:0008006" key="5">
    <source>
        <dbReference type="Google" id="ProtNLM"/>
    </source>
</evidence>
<keyword evidence="4" id="KW-1185">Reference proteome</keyword>
<feature type="compositionally biased region" description="Basic and acidic residues" evidence="2">
    <location>
        <begin position="116"/>
        <end position="125"/>
    </location>
</feature>
<dbReference type="OrthoDB" id="10252486at2759"/>
<evidence type="ECO:0000313" key="3">
    <source>
        <dbReference type="EMBL" id="CAG9821724.1"/>
    </source>
</evidence>
<dbReference type="AlphaFoldDB" id="A0A9N9SJ54"/>
<name>A0A9N9SJ54_PHACE</name>
<comment type="similarity">
    <text evidence="1">Belongs to the PDCD5 family.</text>
</comment>
<evidence type="ECO:0000256" key="2">
    <source>
        <dbReference type="SAM" id="MobiDB-lite"/>
    </source>
</evidence>
<evidence type="ECO:0000256" key="1">
    <source>
        <dbReference type="ARBA" id="ARBA00010490"/>
    </source>
</evidence>
<proteinExistence type="inferred from homology"/>
<dbReference type="PANTHER" id="PTHR10840">
    <property type="entry name" value="PROGRAMMED CELL DEATH PROTEIN 5"/>
    <property type="match status" value="1"/>
</dbReference>
<dbReference type="InterPro" id="IPR002836">
    <property type="entry name" value="PDCD5-like"/>
</dbReference>
<feature type="region of interest" description="Disordered" evidence="2">
    <location>
        <begin position="111"/>
        <end position="132"/>
    </location>
</feature>
<reference evidence="3" key="1">
    <citation type="submission" date="2022-01" db="EMBL/GenBank/DDBJ databases">
        <authorList>
            <person name="King R."/>
        </authorList>
    </citation>
    <scope>NUCLEOTIDE SEQUENCE</scope>
</reference>
<dbReference type="EMBL" id="OU896711">
    <property type="protein sequence ID" value="CAG9821724.1"/>
    <property type="molecule type" value="Genomic_DNA"/>
</dbReference>
<gene>
    <name evidence="3" type="ORF">PHAECO_LOCUS9171</name>
</gene>
<dbReference type="GO" id="GO:0005634">
    <property type="term" value="C:nucleus"/>
    <property type="evidence" value="ECO:0007669"/>
    <property type="project" value="TreeGrafter"/>
</dbReference>
<reference evidence="3" key="2">
    <citation type="submission" date="2022-10" db="EMBL/GenBank/DDBJ databases">
        <authorList>
            <consortium name="ENA_rothamsted_submissions"/>
            <consortium name="culmorum"/>
            <person name="King R."/>
        </authorList>
    </citation>
    <scope>NUCLEOTIDE SEQUENCE</scope>
</reference>
<dbReference type="GO" id="GO:0005829">
    <property type="term" value="C:cytosol"/>
    <property type="evidence" value="ECO:0007669"/>
    <property type="project" value="TreeGrafter"/>
</dbReference>
<protein>
    <recommendedName>
        <fullName evidence="5">Programmed cell death protein 5</fullName>
    </recommendedName>
</protein>
<sequence>MADPELDAIRKQRLAQLQSQYRKGEGESDQNNQKVKEEQIRAQEDAKNSILSQILDQSARARLNTLMLGKPEKGKLVENMLIRMAQSGQICTKIGEKELIGLLENVNSQTQSKTSVKFDRRRAALDSDDEDL</sequence>
<dbReference type="FunFam" id="1.10.8.140:FF:000006">
    <property type="entry name" value="programmed cell death protein 5-like"/>
    <property type="match status" value="1"/>
</dbReference>
<evidence type="ECO:0000313" key="4">
    <source>
        <dbReference type="Proteomes" id="UP001153737"/>
    </source>
</evidence>
<feature type="region of interest" description="Disordered" evidence="2">
    <location>
        <begin position="19"/>
        <end position="39"/>
    </location>
</feature>
<dbReference type="PANTHER" id="PTHR10840:SF0">
    <property type="entry name" value="PROGRAMMED CELL DEATH PROTEIN 5"/>
    <property type="match status" value="1"/>
</dbReference>
<dbReference type="Gene3D" id="1.10.8.140">
    <property type="entry name" value="PDCD5-like"/>
    <property type="match status" value="1"/>
</dbReference>
<dbReference type="InterPro" id="IPR036883">
    <property type="entry name" value="PDCD5-like_sf"/>
</dbReference>
<accession>A0A9N9SJ54</accession>
<dbReference type="PIRSF" id="PIRSF015730">
    <property type="entry name" value="TFAR19"/>
    <property type="match status" value="1"/>
</dbReference>
<dbReference type="GO" id="GO:0003677">
    <property type="term" value="F:DNA binding"/>
    <property type="evidence" value="ECO:0007669"/>
    <property type="project" value="InterPro"/>
</dbReference>